<accession>A0A0K2ZCH2</accession>
<gene>
    <name evidence="2" type="ORF">XTALMG727_0153</name>
</gene>
<dbReference type="PANTHER" id="PTHR34980">
    <property type="entry name" value="INNER MEMBRANE PROTEIN-RELATED-RELATED"/>
    <property type="match status" value="1"/>
</dbReference>
<dbReference type="AlphaFoldDB" id="A0A0K2ZCH2"/>
<name>A0A0K2ZCH2_9XANT</name>
<dbReference type="Pfam" id="PF05656">
    <property type="entry name" value="DUF805"/>
    <property type="match status" value="1"/>
</dbReference>
<proteinExistence type="predicted"/>
<evidence type="ECO:0000313" key="2">
    <source>
        <dbReference type="EMBL" id="CTP82317.1"/>
    </source>
</evidence>
<organism evidence="2 3">
    <name type="scientific">Xanthomonas graminis pv. arrhenatheri LMG 727</name>
    <dbReference type="NCBI Taxonomy" id="1195923"/>
    <lineage>
        <taxon>Bacteria</taxon>
        <taxon>Pseudomonadati</taxon>
        <taxon>Pseudomonadota</taxon>
        <taxon>Gammaproteobacteria</taxon>
        <taxon>Lysobacterales</taxon>
        <taxon>Lysobacteraceae</taxon>
        <taxon>Xanthomonas</taxon>
        <taxon>Xanthomonas translucens group</taxon>
        <taxon>Xanthomonas graminis</taxon>
    </lineage>
</organism>
<dbReference type="PANTHER" id="PTHR34980:SF2">
    <property type="entry name" value="INNER MEMBRANE PROTEIN YHAH-RELATED"/>
    <property type="match status" value="1"/>
</dbReference>
<reference evidence="3" key="1">
    <citation type="submission" date="2015-07" db="EMBL/GenBank/DDBJ databases">
        <authorList>
            <person name="Wibberg D."/>
        </authorList>
    </citation>
    <scope>NUCLEOTIDE SEQUENCE [LARGE SCALE GENOMIC DNA]</scope>
</reference>
<sequence length="128" mass="14025">MEWMLMPLKRYADFSGRSRRKEYWMFTLLNIIVITVLMVLVGIGGGFGGQNGTSALSMAALVLVCLYSLATLVPSLAVQVRRFHDQGKSGWYVLLGLIPWLGGVVVLVFMLMEGARGANAYGPDPKQA</sequence>
<keyword evidence="1" id="KW-0812">Transmembrane</keyword>
<dbReference type="InterPro" id="IPR008523">
    <property type="entry name" value="DUF805"/>
</dbReference>
<keyword evidence="1" id="KW-1133">Transmembrane helix</keyword>
<dbReference type="Proteomes" id="UP000046187">
    <property type="component" value="Unassembled WGS sequence"/>
</dbReference>
<feature type="transmembrane region" description="Helical" evidence="1">
    <location>
        <begin position="55"/>
        <end position="78"/>
    </location>
</feature>
<protein>
    <submittedName>
        <fullName evidence="2">Putative membrane protein</fullName>
    </submittedName>
</protein>
<dbReference type="RefSeq" id="WP_009582697.1">
    <property type="nucleotide sequence ID" value="NZ_CXOI01000004.1"/>
</dbReference>
<dbReference type="GO" id="GO:0005886">
    <property type="term" value="C:plasma membrane"/>
    <property type="evidence" value="ECO:0007669"/>
    <property type="project" value="TreeGrafter"/>
</dbReference>
<feature type="transmembrane region" description="Helical" evidence="1">
    <location>
        <begin position="23"/>
        <end position="43"/>
    </location>
</feature>
<dbReference type="EMBL" id="CXOI01000004">
    <property type="protein sequence ID" value="CTP82317.1"/>
    <property type="molecule type" value="Genomic_DNA"/>
</dbReference>
<keyword evidence="3" id="KW-1185">Reference proteome</keyword>
<evidence type="ECO:0000313" key="3">
    <source>
        <dbReference type="Proteomes" id="UP000046187"/>
    </source>
</evidence>
<feature type="transmembrane region" description="Helical" evidence="1">
    <location>
        <begin position="90"/>
        <end position="112"/>
    </location>
</feature>
<keyword evidence="1" id="KW-0472">Membrane</keyword>
<evidence type="ECO:0000256" key="1">
    <source>
        <dbReference type="SAM" id="Phobius"/>
    </source>
</evidence>